<keyword evidence="2 15" id="KW-0547">Nucleotide-binding</keyword>
<accession>A0ABV4UDE3</accession>
<dbReference type="Pfam" id="PF12705">
    <property type="entry name" value="PDDEXK_1"/>
    <property type="match status" value="1"/>
</dbReference>
<protein>
    <recommendedName>
        <fullName evidence="12">DNA 3'-5' helicase</fullName>
        <ecNumber evidence="12">5.6.2.4</ecNumber>
    </recommendedName>
    <alternativeName>
        <fullName evidence="13">DNA 3'-5' helicase II</fullName>
    </alternativeName>
</protein>
<evidence type="ECO:0000256" key="13">
    <source>
        <dbReference type="ARBA" id="ARBA00034923"/>
    </source>
</evidence>
<dbReference type="InterPro" id="IPR014017">
    <property type="entry name" value="DNA_helicase_UvrD-like_C"/>
</dbReference>
<feature type="binding site" evidence="15">
    <location>
        <begin position="28"/>
        <end position="35"/>
    </location>
    <ligand>
        <name>ATP</name>
        <dbReference type="ChEBI" id="CHEBI:30616"/>
    </ligand>
</feature>
<keyword evidence="4 15" id="KW-0378">Hydrolase</keyword>
<dbReference type="Gene3D" id="3.40.50.300">
    <property type="entry name" value="P-loop containing nucleotide triphosphate hydrolases"/>
    <property type="match status" value="4"/>
</dbReference>
<dbReference type="InterPro" id="IPR014016">
    <property type="entry name" value="UvrD-like_ATP-bd"/>
</dbReference>
<dbReference type="EMBL" id="JBEUWX010000002">
    <property type="protein sequence ID" value="MFA9949235.1"/>
    <property type="molecule type" value="Genomic_DNA"/>
</dbReference>
<evidence type="ECO:0000259" key="16">
    <source>
        <dbReference type="PROSITE" id="PS51198"/>
    </source>
</evidence>
<evidence type="ECO:0000256" key="14">
    <source>
        <dbReference type="ARBA" id="ARBA00048988"/>
    </source>
</evidence>
<evidence type="ECO:0000256" key="4">
    <source>
        <dbReference type="ARBA" id="ARBA00022801"/>
    </source>
</evidence>
<evidence type="ECO:0000256" key="1">
    <source>
        <dbReference type="ARBA" id="ARBA00022722"/>
    </source>
</evidence>
<dbReference type="Proteomes" id="UP001574673">
    <property type="component" value="Unassembled WGS sequence"/>
</dbReference>
<dbReference type="RefSeq" id="WP_418890380.1">
    <property type="nucleotide sequence ID" value="NZ_JBEUWX010000002.1"/>
</dbReference>
<dbReference type="Gene3D" id="3.90.320.10">
    <property type="match status" value="1"/>
</dbReference>
<evidence type="ECO:0000256" key="11">
    <source>
        <dbReference type="ARBA" id="ARBA00034617"/>
    </source>
</evidence>
<dbReference type="InterPro" id="IPR011335">
    <property type="entry name" value="Restrct_endonuc-II-like"/>
</dbReference>
<evidence type="ECO:0000259" key="17">
    <source>
        <dbReference type="PROSITE" id="PS51217"/>
    </source>
</evidence>
<reference evidence="19" key="1">
    <citation type="submission" date="2024-06" db="EMBL/GenBank/DDBJ databases">
        <title>Radixoralia hellwigii gen. nov., sp nov., isolated from a root canal in the human oral cavity.</title>
        <authorList>
            <person name="Bartsch S."/>
            <person name="Wittmer A."/>
            <person name="Schulz A.-K."/>
            <person name="Neumann-Schaal M."/>
            <person name="Wolf J."/>
            <person name="Gronow S."/>
            <person name="Tennert C."/>
            <person name="Haecker G."/>
            <person name="Cieplik F."/>
            <person name="Al-Ahmad A."/>
        </authorList>
    </citation>
    <scope>NUCLEOTIDE SEQUENCE [LARGE SCALE GENOMIC DNA]</scope>
    <source>
        <strain evidence="19">Wk13</strain>
    </source>
</reference>
<evidence type="ECO:0000256" key="8">
    <source>
        <dbReference type="ARBA" id="ARBA00023125"/>
    </source>
</evidence>
<dbReference type="SUPFAM" id="SSF52980">
    <property type="entry name" value="Restriction endonuclease-like"/>
    <property type="match status" value="1"/>
</dbReference>
<keyword evidence="8" id="KW-0238">DNA-binding</keyword>
<dbReference type="Pfam" id="PF00580">
    <property type="entry name" value="UvrD-helicase"/>
    <property type="match status" value="1"/>
</dbReference>
<feature type="domain" description="UvrD-like helicase ATP-binding" evidence="16">
    <location>
        <begin position="7"/>
        <end position="490"/>
    </location>
</feature>
<comment type="caution">
    <text evidence="18">The sequence shown here is derived from an EMBL/GenBank/DDBJ whole genome shotgun (WGS) entry which is preliminary data.</text>
</comment>
<dbReference type="Gene3D" id="1.10.486.10">
    <property type="entry name" value="PCRA, domain 4"/>
    <property type="match status" value="1"/>
</dbReference>
<keyword evidence="3" id="KW-0227">DNA damage</keyword>
<keyword evidence="6" id="KW-0269">Exonuclease</keyword>
<evidence type="ECO:0000256" key="10">
    <source>
        <dbReference type="ARBA" id="ARBA00023235"/>
    </source>
</evidence>
<name>A0ABV4UDE3_9RHOO</name>
<evidence type="ECO:0000256" key="9">
    <source>
        <dbReference type="ARBA" id="ARBA00023204"/>
    </source>
</evidence>
<dbReference type="PANTHER" id="PTHR11070:SF2">
    <property type="entry name" value="ATP-DEPENDENT DNA HELICASE SRS2"/>
    <property type="match status" value="1"/>
</dbReference>
<dbReference type="Pfam" id="PF13361">
    <property type="entry name" value="UvrD_C"/>
    <property type="match status" value="1"/>
</dbReference>
<dbReference type="PANTHER" id="PTHR11070">
    <property type="entry name" value="UVRD / RECB / PCRA DNA HELICASE FAMILY MEMBER"/>
    <property type="match status" value="1"/>
</dbReference>
<evidence type="ECO:0000256" key="7">
    <source>
        <dbReference type="ARBA" id="ARBA00022840"/>
    </source>
</evidence>
<gene>
    <name evidence="18" type="ORF">ABCS64_02635</name>
</gene>
<sequence length="1173" mass="128287">MNTLSHASQTARLTRDALDPARSVVVEACAGSGKTWLLASRIVRLLLAGVAPGEILAITFTRKAAREIEARVIGWLRQLAMEEDAAIDNFLAERGLVADAADPTLRQAARGLYERVLAAQPGLAVNTFHAWFLQLVDAAPLSANLAGVSLIEPGVRQFDELWRAFVATLPGEQAQRVSDDVDPAPALVRLLETAGLEAVRRLIHRAYERRSEWLALAEADGDSTTPAARVVSSLQALLGAGAPGEALAAFFADGWPGDWQAYLGLLEMSELKGDRASAAALRAALAEADADARFTLLRAAMLNKDGSIPVKKAGAALDKRYTPAGARRFLALHAALCQRLVDCGERRLAEHILAFNRDACVVFTAFLAHAEAIKQGRRQIDFVDAEWRVLQLLRAPETSAFLQARLDARYRHVLLDEFQDTNPLQWQILRAWLDAYSDDWRPRIFLVGDPKQSIYRFRRAEPRLFGIAADFLVRAYGALRCTLDATRRNAQPVVDAVNAVFLGLPEFAPFRAQTTFAEGIPGRVELLPLFGADAGGPTGEAEAGSAADAAANTAAADAGKARVDGHLRDPLTEAAQETKDLRQIREAEALAKKIREIVGHAGGSAWQLHDPDRMGGGPRPARYGDILLLVRTRSKLAVYERALSAAGIPYEAASRGGLLATLEASDIAALLEFLAMPLDNLKLAHVLRSPIFACSNEELLLLAFPQILPPLSSNAAPQSVPDSWWRRLTDLAAGGQVPPRLLRAARLLASWLRIAGDLPTHDLLDRIYHEGEVFPRYRRASPEYRAAAVEANLNALLLLALDLDGGRYPSLSRFVDELRNLREADAGDAPDEGEVVSAQTASNRVRILTIHAAKGLEAPIVWLLDANAAARPAEPWDVIVDWPPEEASPRHFSFFGRKDARGAARRFLFDAQAQAAQREELNLLYVAMTRAQQVFIASGSEQGRKSDSPQSEEKSAYRLLEHALESVQTLPVEPGSTLVHGDDLTRAAPVDAETCTATMSVPAQVLSPTAAPAFTAVGSLRPASDDAARFGTLLHALLERLADGGRIDRLEAFAHWRIPGFDEEAHRRAWPVVKRLLSAPALQVFFDSARYRRTWNEIELADRDGRLLRIDRLVELDDALWVLDYKSSSGETARLDAYREQVRGYCRVLADIFPDRTIHGALVFADAELLEIE</sequence>
<dbReference type="EC" id="5.6.2.4" evidence="12"/>
<dbReference type="PROSITE" id="PS51198">
    <property type="entry name" value="UVRD_HELICASE_ATP_BIND"/>
    <property type="match status" value="1"/>
</dbReference>
<evidence type="ECO:0000313" key="18">
    <source>
        <dbReference type="EMBL" id="MFA9949235.1"/>
    </source>
</evidence>
<organism evidence="18 19">
    <name type="scientific">Dentiradicibacter hellwigii</name>
    <dbReference type="NCBI Taxonomy" id="3149053"/>
    <lineage>
        <taxon>Bacteria</taxon>
        <taxon>Pseudomonadati</taxon>
        <taxon>Pseudomonadota</taxon>
        <taxon>Betaproteobacteria</taxon>
        <taxon>Rhodocyclales</taxon>
        <taxon>Rhodocyclaceae</taxon>
        <taxon>Dentiradicibacter</taxon>
    </lineage>
</organism>
<dbReference type="InterPro" id="IPR011604">
    <property type="entry name" value="PDDEXK-like_dom_sf"/>
</dbReference>
<evidence type="ECO:0000313" key="19">
    <source>
        <dbReference type="Proteomes" id="UP001574673"/>
    </source>
</evidence>
<feature type="domain" description="UvrD-like helicase C-terminal" evidence="17">
    <location>
        <begin position="539"/>
        <end position="855"/>
    </location>
</feature>
<evidence type="ECO:0000256" key="2">
    <source>
        <dbReference type="ARBA" id="ARBA00022741"/>
    </source>
</evidence>
<keyword evidence="19" id="KW-1185">Reference proteome</keyword>
<keyword evidence="5 15" id="KW-0347">Helicase</keyword>
<dbReference type="InterPro" id="IPR000212">
    <property type="entry name" value="DNA_helicase_UvrD/REP"/>
</dbReference>
<keyword evidence="10" id="KW-0413">Isomerase</keyword>
<keyword evidence="1" id="KW-0540">Nuclease</keyword>
<comment type="catalytic activity">
    <reaction evidence="11">
        <text>Couples ATP hydrolysis with the unwinding of duplex DNA by translocating in the 3'-5' direction.</text>
        <dbReference type="EC" id="5.6.2.4"/>
    </reaction>
</comment>
<dbReference type="InterPro" id="IPR027417">
    <property type="entry name" value="P-loop_NTPase"/>
</dbReference>
<dbReference type="PROSITE" id="PS51217">
    <property type="entry name" value="UVRD_HELICASE_CTER"/>
    <property type="match status" value="1"/>
</dbReference>
<dbReference type="InterPro" id="IPR038726">
    <property type="entry name" value="PDDEXK_AddAB-type"/>
</dbReference>
<evidence type="ECO:0000256" key="3">
    <source>
        <dbReference type="ARBA" id="ARBA00022763"/>
    </source>
</evidence>
<comment type="catalytic activity">
    <reaction evidence="14">
        <text>ATP + H2O = ADP + phosphate + H(+)</text>
        <dbReference type="Rhea" id="RHEA:13065"/>
        <dbReference type="ChEBI" id="CHEBI:15377"/>
        <dbReference type="ChEBI" id="CHEBI:15378"/>
        <dbReference type="ChEBI" id="CHEBI:30616"/>
        <dbReference type="ChEBI" id="CHEBI:43474"/>
        <dbReference type="ChEBI" id="CHEBI:456216"/>
        <dbReference type="EC" id="5.6.2.4"/>
    </reaction>
</comment>
<dbReference type="SUPFAM" id="SSF52540">
    <property type="entry name" value="P-loop containing nucleoside triphosphate hydrolases"/>
    <property type="match status" value="1"/>
</dbReference>
<evidence type="ECO:0000256" key="12">
    <source>
        <dbReference type="ARBA" id="ARBA00034808"/>
    </source>
</evidence>
<proteinExistence type="predicted"/>
<evidence type="ECO:0000256" key="5">
    <source>
        <dbReference type="ARBA" id="ARBA00022806"/>
    </source>
</evidence>
<keyword evidence="7 15" id="KW-0067">ATP-binding</keyword>
<evidence type="ECO:0000256" key="15">
    <source>
        <dbReference type="PROSITE-ProRule" id="PRU00560"/>
    </source>
</evidence>
<evidence type="ECO:0000256" key="6">
    <source>
        <dbReference type="ARBA" id="ARBA00022839"/>
    </source>
</evidence>
<keyword evidence="9" id="KW-0234">DNA repair</keyword>